<feature type="transmembrane region" description="Helical" evidence="12">
    <location>
        <begin position="169"/>
        <end position="189"/>
    </location>
</feature>
<keyword evidence="14" id="KW-1185">Reference proteome</keyword>
<dbReference type="Gene3D" id="1.50.40.10">
    <property type="entry name" value="Mitochondrial carrier domain"/>
    <property type="match status" value="1"/>
</dbReference>
<evidence type="ECO:0000256" key="3">
    <source>
        <dbReference type="ARBA" id="ARBA00022448"/>
    </source>
</evidence>
<dbReference type="InterPro" id="IPR018108">
    <property type="entry name" value="MCP_transmembrane"/>
</dbReference>
<organism evidence="13 14">
    <name type="scientific">Folsomia candida</name>
    <name type="common">Springtail</name>
    <dbReference type="NCBI Taxonomy" id="158441"/>
    <lineage>
        <taxon>Eukaryota</taxon>
        <taxon>Metazoa</taxon>
        <taxon>Ecdysozoa</taxon>
        <taxon>Arthropoda</taxon>
        <taxon>Hexapoda</taxon>
        <taxon>Collembola</taxon>
        <taxon>Entomobryomorpha</taxon>
        <taxon>Isotomoidea</taxon>
        <taxon>Isotomidae</taxon>
        <taxon>Proisotominae</taxon>
        <taxon>Folsomia</taxon>
    </lineage>
</organism>
<dbReference type="Pfam" id="PF00153">
    <property type="entry name" value="Mito_carr"/>
    <property type="match status" value="3"/>
</dbReference>
<keyword evidence="8" id="KW-0496">Mitochondrion</keyword>
<feature type="repeat" description="Solcar" evidence="10">
    <location>
        <begin position="107"/>
        <end position="197"/>
    </location>
</feature>
<dbReference type="Proteomes" id="UP000198287">
    <property type="component" value="Unassembled WGS sequence"/>
</dbReference>
<dbReference type="OrthoDB" id="2139348at2759"/>
<evidence type="ECO:0008006" key="15">
    <source>
        <dbReference type="Google" id="ProtNLM"/>
    </source>
</evidence>
<evidence type="ECO:0000256" key="2">
    <source>
        <dbReference type="ARBA" id="ARBA00006375"/>
    </source>
</evidence>
<dbReference type="PANTHER" id="PTHR46131">
    <property type="entry name" value="SD08549P"/>
    <property type="match status" value="1"/>
</dbReference>
<evidence type="ECO:0000256" key="4">
    <source>
        <dbReference type="ARBA" id="ARBA00022692"/>
    </source>
</evidence>
<keyword evidence="3 11" id="KW-0813">Transport</keyword>
<comment type="similarity">
    <text evidence="2 11">Belongs to the mitochondrial carrier (TC 2.A.29) family.</text>
</comment>
<dbReference type="PROSITE" id="PS50920">
    <property type="entry name" value="SOLCAR"/>
    <property type="match status" value="2"/>
</dbReference>
<keyword evidence="9 10" id="KW-0472">Membrane</keyword>
<keyword evidence="5" id="KW-0677">Repeat</keyword>
<feature type="repeat" description="Solcar" evidence="10">
    <location>
        <begin position="20"/>
        <end position="100"/>
    </location>
</feature>
<feature type="transmembrane region" description="Helical" evidence="12">
    <location>
        <begin position="277"/>
        <end position="294"/>
    </location>
</feature>
<protein>
    <recommendedName>
        <fullName evidence="15">Solute carrier family 25 member 51</fullName>
    </recommendedName>
</protein>
<name>A0A226ENB4_FOLCA</name>
<gene>
    <name evidence="13" type="ORF">Fcan01_08248</name>
</gene>
<evidence type="ECO:0000256" key="10">
    <source>
        <dbReference type="PROSITE-ProRule" id="PRU00282"/>
    </source>
</evidence>
<dbReference type="InterPro" id="IPR052465">
    <property type="entry name" value="Mito_NAD+_Carrier"/>
</dbReference>
<reference evidence="13 14" key="1">
    <citation type="submission" date="2015-12" db="EMBL/GenBank/DDBJ databases">
        <title>The genome of Folsomia candida.</title>
        <authorList>
            <person name="Faddeeva A."/>
            <person name="Derks M.F."/>
            <person name="Anvar Y."/>
            <person name="Smit S."/>
            <person name="Van Straalen N."/>
            <person name="Roelofs D."/>
        </authorList>
    </citation>
    <scope>NUCLEOTIDE SEQUENCE [LARGE SCALE GENOMIC DNA]</scope>
    <source>
        <strain evidence="13 14">VU population</strain>
        <tissue evidence="13">Whole body</tissue>
    </source>
</reference>
<keyword evidence="4 10" id="KW-0812">Transmembrane</keyword>
<proteinExistence type="inferred from homology"/>
<dbReference type="PANTHER" id="PTHR46131:SF1">
    <property type="entry name" value="SD08549P"/>
    <property type="match status" value="1"/>
</dbReference>
<comment type="caution">
    <text evidence="13">The sequence shown here is derived from an EMBL/GenBank/DDBJ whole genome shotgun (WGS) entry which is preliminary data.</text>
</comment>
<evidence type="ECO:0000256" key="7">
    <source>
        <dbReference type="ARBA" id="ARBA00022989"/>
    </source>
</evidence>
<evidence type="ECO:0000256" key="8">
    <source>
        <dbReference type="ARBA" id="ARBA00023128"/>
    </source>
</evidence>
<dbReference type="AlphaFoldDB" id="A0A226ENB4"/>
<evidence type="ECO:0000313" key="13">
    <source>
        <dbReference type="EMBL" id="OXA58056.1"/>
    </source>
</evidence>
<evidence type="ECO:0000256" key="12">
    <source>
        <dbReference type="SAM" id="Phobius"/>
    </source>
</evidence>
<keyword evidence="6" id="KW-0999">Mitochondrion inner membrane</keyword>
<dbReference type="SUPFAM" id="SSF103506">
    <property type="entry name" value="Mitochondrial carrier"/>
    <property type="match status" value="1"/>
</dbReference>
<evidence type="ECO:0000256" key="11">
    <source>
        <dbReference type="RuleBase" id="RU000488"/>
    </source>
</evidence>
<feature type="transmembrane region" description="Helical" evidence="12">
    <location>
        <begin position="22"/>
        <end position="43"/>
    </location>
</feature>
<keyword evidence="7 12" id="KW-1133">Transmembrane helix</keyword>
<dbReference type="OMA" id="GCAFNTG"/>
<evidence type="ECO:0000256" key="1">
    <source>
        <dbReference type="ARBA" id="ARBA00004448"/>
    </source>
</evidence>
<dbReference type="GO" id="GO:0051724">
    <property type="term" value="F:NAD transmembrane transporter activity"/>
    <property type="evidence" value="ECO:0007669"/>
    <property type="project" value="TreeGrafter"/>
</dbReference>
<feature type="transmembrane region" description="Helical" evidence="12">
    <location>
        <begin position="209"/>
        <end position="229"/>
    </location>
</feature>
<sequence length="301" mass="33956">MEVKDRTSSPEEGHRNPSEMKMWQSFVAGAGAGLINVSITYPLQKLMFRQMVHGVMPRMAFAQLKKEGVRILYRGVLPPLLQKGISMSIMFGGYESYGRFFISNFDINPQLAKSAGAGLSGISEAILTPFERVQVLLQACNPDQKYNSKLTNTRHAVTHIWKNYGITEFYRGASLIVVRNSVSSIFFFFAKEKAQSALPKPKHMWNKLATDFICGGFIGAALSTFYYPLTVIKTRMQCRLGGQFESPKRVFETVLVERGRNIRELFRGVHLNYTRQLLSWGIINAAHGLLIMLLDKTNKTS</sequence>
<evidence type="ECO:0000256" key="5">
    <source>
        <dbReference type="ARBA" id="ARBA00022737"/>
    </source>
</evidence>
<dbReference type="EMBL" id="LNIX01000003">
    <property type="protein sequence ID" value="OXA58056.1"/>
    <property type="molecule type" value="Genomic_DNA"/>
</dbReference>
<dbReference type="InterPro" id="IPR023395">
    <property type="entry name" value="MCP_dom_sf"/>
</dbReference>
<evidence type="ECO:0000256" key="6">
    <source>
        <dbReference type="ARBA" id="ARBA00022792"/>
    </source>
</evidence>
<dbReference type="GO" id="GO:0005743">
    <property type="term" value="C:mitochondrial inner membrane"/>
    <property type="evidence" value="ECO:0007669"/>
    <property type="project" value="UniProtKB-SubCell"/>
</dbReference>
<evidence type="ECO:0000313" key="14">
    <source>
        <dbReference type="Proteomes" id="UP000198287"/>
    </source>
</evidence>
<accession>A0A226ENB4</accession>
<comment type="subcellular location">
    <subcellularLocation>
        <location evidence="1">Mitochondrion inner membrane</location>
        <topology evidence="1">Multi-pass membrane protein</topology>
    </subcellularLocation>
</comment>
<evidence type="ECO:0000256" key="9">
    <source>
        <dbReference type="ARBA" id="ARBA00023136"/>
    </source>
</evidence>